<dbReference type="InterPro" id="IPR006026">
    <property type="entry name" value="Peptidase_Metallo"/>
</dbReference>
<feature type="binding site" evidence="2">
    <location>
        <position position="41"/>
    </location>
    <ligand>
        <name>Zn(2+)</name>
        <dbReference type="ChEBI" id="CHEBI:29105"/>
        <note>catalytic</note>
    </ligand>
</feature>
<keyword evidence="2 3" id="KW-0378">Hydrolase</keyword>
<sequence length="153" mass="18089">MEDDYISIEPLDGCYSYVGRIGGRQVMSLARDCLVPYIIWHEMMHALGFEHEHQRPDRDAYIRVQYSNVVPGQIVNFEKLRMNEVDLYGHVYDYYSIMHYDGTAFGRFDRKSKKRLVTMIPIKVRYRLSVKLRNSFHSTTEFFYDGKTGNAKI</sequence>
<organism evidence="5 6">
    <name type="scientific">Ascaris lumbricoides</name>
    <name type="common">Giant roundworm</name>
    <dbReference type="NCBI Taxonomy" id="6252"/>
    <lineage>
        <taxon>Eukaryota</taxon>
        <taxon>Metazoa</taxon>
        <taxon>Ecdysozoa</taxon>
        <taxon>Nematoda</taxon>
        <taxon>Chromadorea</taxon>
        <taxon>Rhabditida</taxon>
        <taxon>Spirurina</taxon>
        <taxon>Ascaridomorpha</taxon>
        <taxon>Ascaridoidea</taxon>
        <taxon>Ascarididae</taxon>
        <taxon>Ascaris</taxon>
    </lineage>
</organism>
<dbReference type="WBParaSite" id="ALUE_0000306801-mRNA-1">
    <property type="protein sequence ID" value="ALUE_0000306801-mRNA-1"/>
    <property type="gene ID" value="ALUE_0000306801"/>
</dbReference>
<feature type="active site" evidence="2">
    <location>
        <position position="42"/>
    </location>
</feature>
<keyword evidence="5" id="KW-1185">Reference proteome</keyword>
<keyword evidence="2 3" id="KW-0482">Metalloprotease</keyword>
<accession>A0A0M3HN54</accession>
<feature type="binding site" evidence="2">
    <location>
        <position position="45"/>
    </location>
    <ligand>
        <name>Zn(2+)</name>
        <dbReference type="ChEBI" id="CHEBI:29105"/>
        <note>catalytic</note>
    </ligand>
</feature>
<feature type="binding site" evidence="2">
    <location>
        <position position="51"/>
    </location>
    <ligand>
        <name>Zn(2+)</name>
        <dbReference type="ChEBI" id="CHEBI:29105"/>
        <note>catalytic</note>
    </ligand>
</feature>
<evidence type="ECO:0000256" key="2">
    <source>
        <dbReference type="PROSITE-ProRule" id="PRU01211"/>
    </source>
</evidence>
<evidence type="ECO:0000256" key="1">
    <source>
        <dbReference type="ARBA" id="ARBA00023157"/>
    </source>
</evidence>
<dbReference type="SMART" id="SM00235">
    <property type="entry name" value="ZnMc"/>
    <property type="match status" value="1"/>
</dbReference>
<dbReference type="PANTHER" id="PTHR10127">
    <property type="entry name" value="DISCOIDIN, CUB, EGF, LAMININ , AND ZINC METALLOPROTEASE DOMAIN CONTAINING"/>
    <property type="match status" value="1"/>
</dbReference>
<evidence type="ECO:0000259" key="4">
    <source>
        <dbReference type="PROSITE" id="PS51864"/>
    </source>
</evidence>
<dbReference type="Proteomes" id="UP000036681">
    <property type="component" value="Unplaced"/>
</dbReference>
<dbReference type="AlphaFoldDB" id="A0A0M3HN54"/>
<name>A0A0M3HN54_ASCLU</name>
<evidence type="ECO:0000313" key="5">
    <source>
        <dbReference type="Proteomes" id="UP000036681"/>
    </source>
</evidence>
<dbReference type="SUPFAM" id="SSF55486">
    <property type="entry name" value="Metalloproteases ('zincins'), catalytic domain"/>
    <property type="match status" value="1"/>
</dbReference>
<dbReference type="GO" id="GO:0008270">
    <property type="term" value="F:zinc ion binding"/>
    <property type="evidence" value="ECO:0007669"/>
    <property type="project" value="UniProtKB-UniRule"/>
</dbReference>
<dbReference type="PANTHER" id="PTHR10127:SF852">
    <property type="entry name" value="ZINC METALLOPROTEINASE NAS-12"/>
    <property type="match status" value="1"/>
</dbReference>
<dbReference type="PROSITE" id="PS51864">
    <property type="entry name" value="ASTACIN"/>
    <property type="match status" value="1"/>
</dbReference>
<reference evidence="6" key="1">
    <citation type="submission" date="2017-02" db="UniProtKB">
        <authorList>
            <consortium name="WormBaseParasite"/>
        </authorList>
    </citation>
    <scope>IDENTIFICATION</scope>
</reference>
<feature type="domain" description="Peptidase M12A" evidence="4">
    <location>
        <begin position="1"/>
        <end position="153"/>
    </location>
</feature>
<evidence type="ECO:0000313" key="6">
    <source>
        <dbReference type="WBParaSite" id="ALUE_0000306801-mRNA-1"/>
    </source>
</evidence>
<dbReference type="GO" id="GO:0006508">
    <property type="term" value="P:proteolysis"/>
    <property type="evidence" value="ECO:0007669"/>
    <property type="project" value="UniProtKB-KW"/>
</dbReference>
<dbReference type="Gene3D" id="3.40.390.10">
    <property type="entry name" value="Collagenase (Catalytic Domain)"/>
    <property type="match status" value="1"/>
</dbReference>
<dbReference type="PRINTS" id="PR00480">
    <property type="entry name" value="ASTACIN"/>
</dbReference>
<keyword evidence="2 3" id="KW-0479">Metal-binding</keyword>
<comment type="cofactor">
    <cofactor evidence="2 3">
        <name>Zn(2+)</name>
        <dbReference type="ChEBI" id="CHEBI:29105"/>
    </cofactor>
    <text evidence="2 3">Binds 1 zinc ion per subunit.</text>
</comment>
<dbReference type="InterPro" id="IPR001506">
    <property type="entry name" value="Peptidase_M12A"/>
</dbReference>
<proteinExistence type="predicted"/>
<keyword evidence="2 3" id="KW-0645">Protease</keyword>
<evidence type="ECO:0000256" key="3">
    <source>
        <dbReference type="RuleBase" id="RU361183"/>
    </source>
</evidence>
<comment type="caution">
    <text evidence="2">Lacks conserved residue(s) required for the propagation of feature annotation.</text>
</comment>
<dbReference type="GO" id="GO:0004222">
    <property type="term" value="F:metalloendopeptidase activity"/>
    <property type="evidence" value="ECO:0007669"/>
    <property type="project" value="UniProtKB-UniRule"/>
</dbReference>
<keyword evidence="1" id="KW-1015">Disulfide bond</keyword>
<keyword evidence="2 3" id="KW-0862">Zinc</keyword>
<protein>
    <recommendedName>
        <fullName evidence="3">Metalloendopeptidase</fullName>
        <ecNumber evidence="3">3.4.24.-</ecNumber>
    </recommendedName>
</protein>
<dbReference type="Pfam" id="PF01400">
    <property type="entry name" value="Astacin"/>
    <property type="match status" value="1"/>
</dbReference>
<dbReference type="EC" id="3.4.24.-" evidence="3"/>
<dbReference type="InterPro" id="IPR024079">
    <property type="entry name" value="MetalloPept_cat_dom_sf"/>
</dbReference>